<dbReference type="InterPro" id="IPR038595">
    <property type="entry name" value="LOR_sf"/>
</dbReference>
<keyword evidence="3" id="KW-1185">Reference proteome</keyword>
<evidence type="ECO:0000313" key="2">
    <source>
        <dbReference type="EMBL" id="RDX76733.1"/>
    </source>
</evidence>
<dbReference type="SUPFAM" id="SSF54518">
    <property type="entry name" value="Tubby C-terminal domain-like"/>
    <property type="match status" value="1"/>
</dbReference>
<comment type="caution">
    <text evidence="2">The sequence shown here is derived from an EMBL/GenBank/DDBJ whole genome shotgun (WGS) entry which is preliminary data.</text>
</comment>
<comment type="similarity">
    <text evidence="1">Belongs to the LOR family.</text>
</comment>
<gene>
    <name evidence="2" type="ORF">CR513_43245</name>
</gene>
<evidence type="ECO:0000256" key="1">
    <source>
        <dbReference type="ARBA" id="ARBA00005437"/>
    </source>
</evidence>
<evidence type="ECO:0000313" key="3">
    <source>
        <dbReference type="Proteomes" id="UP000257109"/>
    </source>
</evidence>
<dbReference type="PANTHER" id="PTHR31087:SF160">
    <property type="entry name" value="PROTEIN LURP-ONE-RELATED 1-RELATED"/>
    <property type="match status" value="1"/>
</dbReference>
<protein>
    <submittedName>
        <fullName evidence="2">Protein LURP-one-related 15</fullName>
    </submittedName>
</protein>
<proteinExistence type="inferred from homology"/>
<organism evidence="2 3">
    <name type="scientific">Mucuna pruriens</name>
    <name type="common">Velvet bean</name>
    <name type="synonym">Dolichos pruriens</name>
    <dbReference type="NCBI Taxonomy" id="157652"/>
    <lineage>
        <taxon>Eukaryota</taxon>
        <taxon>Viridiplantae</taxon>
        <taxon>Streptophyta</taxon>
        <taxon>Embryophyta</taxon>
        <taxon>Tracheophyta</taxon>
        <taxon>Spermatophyta</taxon>
        <taxon>Magnoliopsida</taxon>
        <taxon>eudicotyledons</taxon>
        <taxon>Gunneridae</taxon>
        <taxon>Pentapetalae</taxon>
        <taxon>rosids</taxon>
        <taxon>fabids</taxon>
        <taxon>Fabales</taxon>
        <taxon>Fabaceae</taxon>
        <taxon>Papilionoideae</taxon>
        <taxon>50 kb inversion clade</taxon>
        <taxon>NPAAA clade</taxon>
        <taxon>indigoferoid/millettioid clade</taxon>
        <taxon>Phaseoleae</taxon>
        <taxon>Mucuna</taxon>
    </lineage>
</organism>
<dbReference type="EMBL" id="QJKJ01009404">
    <property type="protein sequence ID" value="RDX76733.1"/>
    <property type="molecule type" value="Genomic_DNA"/>
</dbReference>
<name>A0A371FF46_MUCPR</name>
<dbReference type="STRING" id="157652.A0A371FF46"/>
<feature type="non-terminal residue" evidence="2">
    <location>
        <position position="1"/>
    </location>
</feature>
<dbReference type="InterPro" id="IPR025659">
    <property type="entry name" value="Tubby-like_C"/>
</dbReference>
<dbReference type="Pfam" id="PF04525">
    <property type="entry name" value="LOR"/>
    <property type="match status" value="1"/>
</dbReference>
<dbReference type="AlphaFoldDB" id="A0A371FF46"/>
<dbReference type="PANTHER" id="PTHR31087">
    <property type="match status" value="1"/>
</dbReference>
<dbReference type="InterPro" id="IPR007612">
    <property type="entry name" value="LOR"/>
</dbReference>
<dbReference type="Proteomes" id="UP000257109">
    <property type="component" value="Unassembled WGS sequence"/>
</dbReference>
<dbReference type="Gene3D" id="2.40.160.200">
    <property type="entry name" value="LURP1-related"/>
    <property type="match status" value="1"/>
</dbReference>
<accession>A0A371FF46</accession>
<reference evidence="2" key="1">
    <citation type="submission" date="2018-05" db="EMBL/GenBank/DDBJ databases">
        <title>Draft genome of Mucuna pruriens seed.</title>
        <authorList>
            <person name="Nnadi N.E."/>
            <person name="Vos R."/>
            <person name="Hasami M.H."/>
            <person name="Devisetty U.K."/>
            <person name="Aguiy J.C."/>
        </authorList>
    </citation>
    <scope>NUCLEOTIDE SEQUENCE [LARGE SCALE GENOMIC DNA]</scope>
    <source>
        <strain evidence="2">JCA_2017</strain>
    </source>
</reference>
<dbReference type="OrthoDB" id="1382875at2759"/>
<sequence length="110" mass="12760">VLSANDNWKAFKGRSTELNDLIFNRKRSSLFQLRTKFNVFLANNTTEVCDFKVKEYLSESWDVYIGESDIVVAQINKKLGTIFSRPKYMIRVLPNIDYAFIVALTLTIEN</sequence>